<dbReference type="PROSITE" id="PS50166">
    <property type="entry name" value="IMPORTIN_B_NT"/>
    <property type="match status" value="1"/>
</dbReference>
<evidence type="ECO:0000313" key="11">
    <source>
        <dbReference type="Proteomes" id="UP001286313"/>
    </source>
</evidence>
<evidence type="ECO:0000256" key="6">
    <source>
        <dbReference type="ARBA" id="ARBA00022927"/>
    </source>
</evidence>
<name>A0AAE1GMG4_PETCI</name>
<comment type="caution">
    <text evidence="10">The sequence shown here is derived from an EMBL/GenBank/DDBJ whole genome shotgun (WGS) entry which is preliminary data.</text>
</comment>
<organism evidence="10 11">
    <name type="scientific">Petrolisthes cinctipes</name>
    <name type="common">Flat porcelain crab</name>
    <dbReference type="NCBI Taxonomy" id="88211"/>
    <lineage>
        <taxon>Eukaryota</taxon>
        <taxon>Metazoa</taxon>
        <taxon>Ecdysozoa</taxon>
        <taxon>Arthropoda</taxon>
        <taxon>Crustacea</taxon>
        <taxon>Multicrustacea</taxon>
        <taxon>Malacostraca</taxon>
        <taxon>Eumalacostraca</taxon>
        <taxon>Eucarida</taxon>
        <taxon>Decapoda</taxon>
        <taxon>Pleocyemata</taxon>
        <taxon>Anomura</taxon>
        <taxon>Galatheoidea</taxon>
        <taxon>Porcellanidae</taxon>
        <taxon>Petrolisthes</taxon>
    </lineage>
</organism>
<keyword evidence="4" id="KW-0963">Cytoplasm</keyword>
<evidence type="ECO:0000259" key="9">
    <source>
        <dbReference type="PROSITE" id="PS50166"/>
    </source>
</evidence>
<accession>A0AAE1GMG4</accession>
<dbReference type="InterPro" id="IPR057672">
    <property type="entry name" value="TPR_IPO4/5"/>
</dbReference>
<keyword evidence="5" id="KW-0677">Repeat</keyword>
<keyword evidence="7" id="KW-0539">Nucleus</keyword>
<protein>
    <recommendedName>
        <fullName evidence="9">Importin N-terminal domain-containing protein</fullName>
    </recommendedName>
</protein>
<feature type="compositionally biased region" description="Acidic residues" evidence="8">
    <location>
        <begin position="646"/>
        <end position="675"/>
    </location>
</feature>
<keyword evidence="11" id="KW-1185">Reference proteome</keyword>
<feature type="region of interest" description="Disordered" evidence="8">
    <location>
        <begin position="632"/>
        <end position="675"/>
    </location>
</feature>
<dbReference type="InterPro" id="IPR011989">
    <property type="entry name" value="ARM-like"/>
</dbReference>
<dbReference type="Proteomes" id="UP001286313">
    <property type="component" value="Unassembled WGS sequence"/>
</dbReference>
<keyword evidence="6" id="KW-0653">Protein transport</keyword>
<evidence type="ECO:0000256" key="5">
    <source>
        <dbReference type="ARBA" id="ARBA00022737"/>
    </source>
</evidence>
<gene>
    <name evidence="10" type="ORF">Pcinc_001653</name>
</gene>
<evidence type="ECO:0000256" key="4">
    <source>
        <dbReference type="ARBA" id="ARBA00022490"/>
    </source>
</evidence>
<dbReference type="SUPFAM" id="SSF48371">
    <property type="entry name" value="ARM repeat"/>
    <property type="match status" value="2"/>
</dbReference>
<proteinExistence type="predicted"/>
<evidence type="ECO:0000256" key="8">
    <source>
        <dbReference type="SAM" id="MobiDB-lite"/>
    </source>
</evidence>
<keyword evidence="3" id="KW-0813">Transport</keyword>
<dbReference type="GO" id="GO:0031267">
    <property type="term" value="F:small GTPase binding"/>
    <property type="evidence" value="ECO:0007669"/>
    <property type="project" value="InterPro"/>
</dbReference>
<evidence type="ECO:0000256" key="1">
    <source>
        <dbReference type="ARBA" id="ARBA00004123"/>
    </source>
</evidence>
<dbReference type="InterPro" id="IPR001494">
    <property type="entry name" value="Importin-beta_N"/>
</dbReference>
<dbReference type="InterPro" id="IPR016024">
    <property type="entry name" value="ARM-type_fold"/>
</dbReference>
<feature type="domain" description="Importin N-terminal" evidence="9">
    <location>
        <begin position="23"/>
        <end position="91"/>
    </location>
</feature>
<evidence type="ECO:0000256" key="3">
    <source>
        <dbReference type="ARBA" id="ARBA00022448"/>
    </source>
</evidence>
<dbReference type="AlphaFoldDB" id="A0AAE1GMG4"/>
<reference evidence="10" key="1">
    <citation type="submission" date="2023-10" db="EMBL/GenBank/DDBJ databases">
        <title>Genome assemblies of two species of porcelain crab, Petrolisthes cinctipes and Petrolisthes manimaculis (Anomura: Porcellanidae).</title>
        <authorList>
            <person name="Angst P."/>
        </authorList>
    </citation>
    <scope>NUCLEOTIDE SEQUENCE</scope>
    <source>
        <strain evidence="10">PB745_01</strain>
        <tissue evidence="10">Gill</tissue>
    </source>
</reference>
<dbReference type="Pfam" id="PF25780">
    <property type="entry name" value="TPR_IPO5"/>
    <property type="match status" value="1"/>
</dbReference>
<comment type="subcellular location">
    <subcellularLocation>
        <location evidence="2">Cytoplasm</location>
    </subcellularLocation>
    <subcellularLocation>
        <location evidence="1">Nucleus</location>
    </subcellularLocation>
</comment>
<sequence length="1104" mass="120080">MASKLEEILNKLLVADNAVIQEGTKELGEVLKGPSVVGELCQVMGSSRGPQVRQYAAVILRKRLGKTRHWTKLDADVKNGIKQGVLEALVREPESSVRTAIAQFVAVIARHELGSGNWPALLQFIQQMVQSQAVHERQLGVYVVSLVSGAAGEQLMPHLRHLLTLFSTTLEDTDSTVSFHTLQALTNFAPLVDQDNMAEFQALLPKVLAAIKALLTHDEDQAAEGMELFDVLAECEVALLVPHLRPVLQLCFDISANATLGDSVRVKAITFLGYITRLKKKYIVKNKLQEPLVAAMFSVACSESEDDSCLGFFRGEEGEGGGGGSPVHAAAQTLDACALHLPPDKLLPCLMGRVEPALKSGSPPQIKGAYLALAMVAEGCADTLRHKHLHPLLQCICHGIASENQLIRNSALFALGQFAEHLQPDISKFHAELLPVLFSYLTQTCVVVGQGGSDPPGVDRMFYALEVFCENLESELLPHLPVLMERLFAVLAAPTSVHMKELAISAIGATANAAKEHMSPYFQQIVEMLKGYLTLDQAEETMSLQVQSLDTLGQLARCMGVENFLVYAPDCVTLGLDLMKRRDDPDVRKTCYLLFASLASVMKGDLAQHLPSIMERMMVSLRSTDGVVTHFKDDPSALPTTIEGISDSEDDEGGEGEDEDEGGEGDLLANDDDDEDVAGYSVQNAFLEEKEDTCVALRELSLHCGAAFLPYMDTSGEEVYKMLNYPNEDVRQAAVGAMTQFVISLAKVTAPEANEGFRKWIQVVIPKFSELIRTDEERSVVMACLEAYAEVLKEVGAPVLAPQGHLEAIINCVKEVMQKKTMCQDMADEAGSEDEEEAEHDEMLIEYAGEVVPSLGKAMGHAEYAAQFAELLPLFINKTKKSCSVAERSFSLGTLAESVEALGSASGQFVSQLLPLFQQGARSEDDEIRSNSIYGLGVLGKHGSEAILSHYNNILTVLSEALSKESFPRALDNICGAVARLITANPTKVPMEQVFPVVLGCLPLREDFEENSTVFECFLALYRGQHPMLAQNLVHVLRLAALVYTTKQADQKTTQLIQELVGSASRDFPHQYNSLIENLEPELVARLQAAAAAVAPVAPVAPAS</sequence>
<evidence type="ECO:0000313" key="10">
    <source>
        <dbReference type="EMBL" id="KAK3894605.1"/>
    </source>
</evidence>
<dbReference type="GO" id="GO:0005737">
    <property type="term" value="C:cytoplasm"/>
    <property type="evidence" value="ECO:0007669"/>
    <property type="project" value="UniProtKB-SubCell"/>
</dbReference>
<dbReference type="PANTHER" id="PTHR10527">
    <property type="entry name" value="IMPORTIN BETA"/>
    <property type="match status" value="1"/>
</dbReference>
<dbReference type="Gene3D" id="1.25.10.10">
    <property type="entry name" value="Leucine-rich Repeat Variant"/>
    <property type="match status" value="1"/>
</dbReference>
<dbReference type="EMBL" id="JAWQEG010000103">
    <property type="protein sequence ID" value="KAK3894605.1"/>
    <property type="molecule type" value="Genomic_DNA"/>
</dbReference>
<evidence type="ECO:0000256" key="7">
    <source>
        <dbReference type="ARBA" id="ARBA00023242"/>
    </source>
</evidence>
<dbReference type="InterPro" id="IPR040122">
    <property type="entry name" value="Importin_beta"/>
</dbReference>
<dbReference type="GO" id="GO:0006606">
    <property type="term" value="P:protein import into nucleus"/>
    <property type="evidence" value="ECO:0007669"/>
    <property type="project" value="InterPro"/>
</dbReference>
<dbReference type="SMART" id="SM00913">
    <property type="entry name" value="IBN_N"/>
    <property type="match status" value="1"/>
</dbReference>
<evidence type="ECO:0000256" key="2">
    <source>
        <dbReference type="ARBA" id="ARBA00004496"/>
    </source>
</evidence>
<dbReference type="Pfam" id="PF03810">
    <property type="entry name" value="IBN_N"/>
    <property type="match status" value="1"/>
</dbReference>